<name>A0A6S6QMA1_9HYPH</name>
<dbReference type="FunFam" id="3.40.50.11540:FF:000001">
    <property type="entry name" value="NADH dehydrogenase [ubiquinone] flavoprotein 1, mitochondrial"/>
    <property type="match status" value="1"/>
</dbReference>
<proteinExistence type="inferred from homology"/>
<reference evidence="10 11" key="1">
    <citation type="submission" date="2020-08" db="EMBL/GenBank/DDBJ databases">
        <title>Genome sequence of Rhizobiales bacterium strain IZ6.</title>
        <authorList>
            <person name="Nakai R."/>
            <person name="Naganuma T."/>
        </authorList>
    </citation>
    <scope>NUCLEOTIDE SEQUENCE [LARGE SCALE GENOMIC DNA]</scope>
    <source>
        <strain evidence="10 11">IZ6</strain>
    </source>
</reference>
<keyword evidence="8" id="KW-0411">Iron-sulfur</keyword>
<organism evidence="10 11">
    <name type="scientific">Terrihabitans soli</name>
    <dbReference type="NCBI Taxonomy" id="708113"/>
    <lineage>
        <taxon>Bacteria</taxon>
        <taxon>Pseudomonadati</taxon>
        <taxon>Pseudomonadota</taxon>
        <taxon>Alphaproteobacteria</taxon>
        <taxon>Hyphomicrobiales</taxon>
        <taxon>Terrihabitans</taxon>
    </lineage>
</organism>
<dbReference type="RefSeq" id="WP_222876719.1">
    <property type="nucleotide sequence ID" value="NZ_AP023361.1"/>
</dbReference>
<comment type="function">
    <text evidence="3">NDH-1 shuttles electrons from NADH, via FMN and iron-sulfur (Fe-S) centers, to quinones in the respiratory chain. The immediate electron acceptor for the enzyme in this species is believed to be ubiquinone. Couples the redox reaction to proton translocation (for every two electrons transferred, four hydrogen ions are translocated across the cytoplasmic membrane), and thus conserves the redox energy in a proton gradient.</text>
</comment>
<dbReference type="SUPFAM" id="SSF142984">
    <property type="entry name" value="Nqo1 middle domain-like"/>
    <property type="match status" value="1"/>
</dbReference>
<feature type="domain" description="NADH-ubiquinone oxidoreductase 51kDa subunit iron-sulphur binding" evidence="9">
    <location>
        <begin position="427"/>
        <end position="472"/>
    </location>
</feature>
<dbReference type="InterPro" id="IPR001949">
    <property type="entry name" value="NADH-UbQ_OxRdtase_51kDa_CS"/>
</dbReference>
<evidence type="ECO:0000256" key="1">
    <source>
        <dbReference type="ARBA" id="ARBA00001917"/>
    </source>
</evidence>
<protein>
    <submittedName>
        <fullName evidence="10">Formate dehydrogenase subunit beta</fullName>
    </submittedName>
</protein>
<dbReference type="PROSITE" id="PS00645">
    <property type="entry name" value="COMPLEX1_51K_2"/>
    <property type="match status" value="1"/>
</dbReference>
<gene>
    <name evidence="10" type="primary">nuoF_1</name>
    <name evidence="10" type="ORF">IZ6_07940</name>
</gene>
<dbReference type="CDD" id="cd03063">
    <property type="entry name" value="TRX_Fd_FDH_beta"/>
    <property type="match status" value="1"/>
</dbReference>
<dbReference type="Proteomes" id="UP000515317">
    <property type="component" value="Chromosome"/>
</dbReference>
<keyword evidence="7" id="KW-0408">Iron</keyword>
<evidence type="ECO:0000256" key="2">
    <source>
        <dbReference type="ARBA" id="ARBA00001966"/>
    </source>
</evidence>
<evidence type="ECO:0000256" key="4">
    <source>
        <dbReference type="ARBA" id="ARBA00007523"/>
    </source>
</evidence>
<dbReference type="AlphaFoldDB" id="A0A6S6QMA1"/>
<dbReference type="Gene3D" id="1.20.1440.230">
    <property type="entry name" value="NADH-ubiquinone oxidoreductase 51kDa subunit, iron-sulphur binding domain"/>
    <property type="match status" value="1"/>
</dbReference>
<dbReference type="InterPro" id="IPR037225">
    <property type="entry name" value="Nuo51_FMN-bd_sf"/>
</dbReference>
<dbReference type="PANTHER" id="PTHR43578">
    <property type="entry name" value="NADH-QUINONE OXIDOREDUCTASE SUBUNIT F"/>
    <property type="match status" value="1"/>
</dbReference>
<evidence type="ECO:0000256" key="8">
    <source>
        <dbReference type="ARBA" id="ARBA00023014"/>
    </source>
</evidence>
<dbReference type="PROSITE" id="PS00644">
    <property type="entry name" value="COMPLEX1_51K_1"/>
    <property type="match status" value="1"/>
</dbReference>
<dbReference type="Pfam" id="PF10589">
    <property type="entry name" value="NADH_4Fe-4S"/>
    <property type="match status" value="1"/>
</dbReference>
<comment type="cofactor">
    <cofactor evidence="1">
        <name>FMN</name>
        <dbReference type="ChEBI" id="CHEBI:58210"/>
    </cofactor>
</comment>
<dbReference type="SUPFAM" id="SSF142019">
    <property type="entry name" value="Nqo1 FMN-binding domain-like"/>
    <property type="match status" value="1"/>
</dbReference>
<accession>A0A6S6QMA1</accession>
<dbReference type="GO" id="GO:0010181">
    <property type="term" value="F:FMN binding"/>
    <property type="evidence" value="ECO:0007669"/>
    <property type="project" value="InterPro"/>
</dbReference>
<dbReference type="Gene3D" id="6.10.250.1450">
    <property type="match status" value="1"/>
</dbReference>
<dbReference type="GO" id="GO:0008137">
    <property type="term" value="F:NADH dehydrogenase (ubiquinone) activity"/>
    <property type="evidence" value="ECO:0007669"/>
    <property type="project" value="InterPro"/>
</dbReference>
<keyword evidence="11" id="KW-1185">Reference proteome</keyword>
<keyword evidence="6" id="KW-0479">Metal-binding</keyword>
<dbReference type="InterPro" id="IPR019575">
    <property type="entry name" value="Nuop51_4Fe4S-bd"/>
</dbReference>
<comment type="similarity">
    <text evidence="4">Belongs to the complex I 51 kDa subunit family.</text>
</comment>
<dbReference type="Gene3D" id="3.40.50.11540">
    <property type="entry name" value="NADH-ubiquinone oxidoreductase 51kDa subunit"/>
    <property type="match status" value="1"/>
</dbReference>
<evidence type="ECO:0000256" key="5">
    <source>
        <dbReference type="ARBA" id="ARBA00022485"/>
    </source>
</evidence>
<dbReference type="EMBL" id="AP023361">
    <property type="protein sequence ID" value="BCJ90059.1"/>
    <property type="molecule type" value="Genomic_DNA"/>
</dbReference>
<comment type="cofactor">
    <cofactor evidence="2">
        <name>[4Fe-4S] cluster</name>
        <dbReference type="ChEBI" id="CHEBI:49883"/>
    </cofactor>
</comment>
<keyword evidence="5" id="KW-0004">4Fe-4S</keyword>
<dbReference type="Pfam" id="PF01512">
    <property type="entry name" value="Complex1_51K"/>
    <property type="match status" value="1"/>
</dbReference>
<dbReference type="SUPFAM" id="SSF52833">
    <property type="entry name" value="Thioredoxin-like"/>
    <property type="match status" value="1"/>
</dbReference>
<dbReference type="PANTHER" id="PTHR43578:SF3">
    <property type="entry name" value="NADH-QUINONE OXIDOREDUCTASE SUBUNIT F"/>
    <property type="match status" value="1"/>
</dbReference>
<dbReference type="KEGG" id="tso:IZ6_07940"/>
<dbReference type="SUPFAM" id="SSF140490">
    <property type="entry name" value="Nqo1C-terminal domain-like"/>
    <property type="match status" value="1"/>
</dbReference>
<evidence type="ECO:0000256" key="7">
    <source>
        <dbReference type="ARBA" id="ARBA00023004"/>
    </source>
</evidence>
<dbReference type="SMART" id="SM00928">
    <property type="entry name" value="NADH_4Fe-4S"/>
    <property type="match status" value="1"/>
</dbReference>
<dbReference type="InterPro" id="IPR036249">
    <property type="entry name" value="Thioredoxin-like_sf"/>
</dbReference>
<evidence type="ECO:0000256" key="6">
    <source>
        <dbReference type="ARBA" id="ARBA00022723"/>
    </source>
</evidence>
<evidence type="ECO:0000313" key="10">
    <source>
        <dbReference type="EMBL" id="BCJ90059.1"/>
    </source>
</evidence>
<dbReference type="InterPro" id="IPR037207">
    <property type="entry name" value="Nuop51_4Fe4S-bd_sf"/>
</dbReference>
<evidence type="ECO:0000256" key="3">
    <source>
        <dbReference type="ARBA" id="ARBA00002378"/>
    </source>
</evidence>
<dbReference type="GO" id="GO:0046872">
    <property type="term" value="F:metal ion binding"/>
    <property type="evidence" value="ECO:0007669"/>
    <property type="project" value="UniProtKB-KW"/>
</dbReference>
<evidence type="ECO:0000313" key="11">
    <source>
        <dbReference type="Proteomes" id="UP000515317"/>
    </source>
</evidence>
<dbReference type="InterPro" id="IPR011538">
    <property type="entry name" value="Nuo51_FMN-bd"/>
</dbReference>
<dbReference type="Gene3D" id="3.10.20.600">
    <property type="match status" value="1"/>
</dbReference>
<dbReference type="GO" id="GO:0051539">
    <property type="term" value="F:4 iron, 4 sulfur cluster binding"/>
    <property type="evidence" value="ECO:0007669"/>
    <property type="project" value="UniProtKB-KW"/>
</dbReference>
<sequence length="519" mass="55649">MTIKIYVPIDVAALACGADEVVLAIQTEALKRGLPVEIVRNGSRGLLWLEPMVEVETPKGRVAYGPVEASDVKALFDDGFHEGKGKHKLHIGLIDQHPYLKNQQRLTFARCGITDPRSLEAYKALGGYKGLEKAIKLGPKDTVEEVFNSGLRGRGGAGFPTGIKWRTVAAAKADRKYVVINADEGDSGTFSDRMIMEGDPFVLIEGMTICGMAVGATYGYVYVRSEYPHAIKALNDCIAIARKAGLLGKKVMGSSYDFDMEVRMGAGAYVCGEETSLLESLEGKRGLVRAKPPLPALVGAFGKPTVINNVMSMASVPIILSEGGKYYADFGMGRSRGTMPVQLAGNLKYGGLVEIAFGCTLGSLVYDYGGGTASGRPERAVQVGGPLGAYLPTSLWETLFDYEEFAKIGAGVGHGGIVLFDDTVDMLKMARFAMEFCAIESCGKCTPCRIGSTRGAETFDKIRAGIDVEKNLALIGDLSETMRLGSLCALGGMTPFPVDSAMKYFPEDFRRGQKLQAAE</sequence>
<evidence type="ECO:0000259" key="9">
    <source>
        <dbReference type="SMART" id="SM00928"/>
    </source>
</evidence>